<organism evidence="1 2">
    <name type="scientific">Mucilaginibacter gossypii</name>
    <dbReference type="NCBI Taxonomy" id="551996"/>
    <lineage>
        <taxon>Bacteria</taxon>
        <taxon>Pseudomonadati</taxon>
        <taxon>Bacteroidota</taxon>
        <taxon>Sphingobacteriia</taxon>
        <taxon>Sphingobacteriales</taxon>
        <taxon>Sphingobacteriaceae</taxon>
        <taxon>Mucilaginibacter</taxon>
    </lineage>
</organism>
<sequence length="39" mass="4375">MKGLHAGDQEIAEKIYLVQGHKIMLDNDIAEMYGGKQND</sequence>
<dbReference type="AlphaFoldDB" id="A0A1G7ZWG5"/>
<dbReference type="RefSeq" id="WP_143020764.1">
    <property type="nucleotide sequence ID" value="NZ_FNCG01000007.1"/>
</dbReference>
<protein>
    <submittedName>
        <fullName evidence="1">Uncharacterized protein</fullName>
    </submittedName>
</protein>
<name>A0A1G7ZWG5_9SPHI</name>
<keyword evidence="2" id="KW-1185">Reference proteome</keyword>
<dbReference type="Proteomes" id="UP000199705">
    <property type="component" value="Unassembled WGS sequence"/>
</dbReference>
<accession>A0A1G7ZWG5</accession>
<reference evidence="2" key="1">
    <citation type="submission" date="2016-10" db="EMBL/GenBank/DDBJ databases">
        <authorList>
            <person name="Varghese N."/>
            <person name="Submissions S."/>
        </authorList>
    </citation>
    <scope>NUCLEOTIDE SEQUENCE [LARGE SCALE GENOMIC DNA]</scope>
    <source>
        <strain evidence="2">Gh-67</strain>
    </source>
</reference>
<dbReference type="STRING" id="551996.SAMN05192573_10719"/>
<proteinExistence type="predicted"/>
<evidence type="ECO:0000313" key="1">
    <source>
        <dbReference type="EMBL" id="SDH13002.1"/>
    </source>
</evidence>
<gene>
    <name evidence="1" type="ORF">SAMN05192573_10719</name>
</gene>
<evidence type="ECO:0000313" key="2">
    <source>
        <dbReference type="Proteomes" id="UP000199705"/>
    </source>
</evidence>
<dbReference type="EMBL" id="FNCG01000007">
    <property type="protein sequence ID" value="SDH13002.1"/>
    <property type="molecule type" value="Genomic_DNA"/>
</dbReference>